<dbReference type="Proteomes" id="UP000321497">
    <property type="component" value="Unassembled WGS sequence"/>
</dbReference>
<reference evidence="2 3" key="1">
    <citation type="submission" date="2019-08" db="EMBL/GenBank/DDBJ databases">
        <title>Genome of Aequorivita antarctica SW49 (type strain).</title>
        <authorList>
            <person name="Bowman J.P."/>
        </authorList>
    </citation>
    <scope>NUCLEOTIDE SEQUENCE [LARGE SCALE GENOMIC DNA]</scope>
    <source>
        <strain evidence="2 3">SW49</strain>
    </source>
</reference>
<dbReference type="PANTHER" id="PTHR12993">
    <property type="entry name" value="N-ACETYLGLUCOSAMINYL-PHOSPHATIDYLINOSITOL DE-N-ACETYLASE-RELATED"/>
    <property type="match status" value="1"/>
</dbReference>
<protein>
    <submittedName>
        <fullName evidence="2">PIG-L family deacetylase</fullName>
    </submittedName>
</protein>
<dbReference type="InterPro" id="IPR003737">
    <property type="entry name" value="GlcNAc_PI_deacetylase-related"/>
</dbReference>
<comment type="caution">
    <text evidence="2">The sequence shown here is derived from an EMBL/GenBank/DDBJ whole genome shotgun (WGS) entry which is preliminary data.</text>
</comment>
<dbReference type="PANTHER" id="PTHR12993:SF11">
    <property type="entry name" value="N-ACETYLGLUCOSAMINYL-PHOSPHATIDYLINOSITOL DE-N-ACETYLASE"/>
    <property type="match status" value="1"/>
</dbReference>
<evidence type="ECO:0000313" key="2">
    <source>
        <dbReference type="EMBL" id="TXD72077.1"/>
    </source>
</evidence>
<name>A0A5C6YXD7_9FLAO</name>
<organism evidence="2 3">
    <name type="scientific">Aequorivita antarctica</name>
    <dbReference type="NCBI Taxonomy" id="153266"/>
    <lineage>
        <taxon>Bacteria</taxon>
        <taxon>Pseudomonadati</taxon>
        <taxon>Bacteroidota</taxon>
        <taxon>Flavobacteriia</taxon>
        <taxon>Flavobacteriales</taxon>
        <taxon>Flavobacteriaceae</taxon>
        <taxon>Aequorivita</taxon>
    </lineage>
</organism>
<dbReference type="SUPFAM" id="SSF102588">
    <property type="entry name" value="LmbE-like"/>
    <property type="match status" value="1"/>
</dbReference>
<feature type="chain" id="PRO_5023091329" evidence="1">
    <location>
        <begin position="21"/>
        <end position="267"/>
    </location>
</feature>
<dbReference type="Pfam" id="PF02585">
    <property type="entry name" value="PIG-L"/>
    <property type="match status" value="1"/>
</dbReference>
<keyword evidence="1" id="KW-0732">Signal</keyword>
<dbReference type="Gene3D" id="3.40.50.10320">
    <property type="entry name" value="LmbE-like"/>
    <property type="match status" value="1"/>
</dbReference>
<keyword evidence="3" id="KW-1185">Reference proteome</keyword>
<sequence length="267" mass="30633">MKTSSLLYIFSALIMSISIACNEKQHKTKDILVVVAHPDDETGFGSVLAKFSRIGYNVHLVIAVDGRYSSQSENKNPDSLALANKNQAICSCEKLGISEPIFYDLISLDRKHGPKDGVRAAVESGVQIREKLKETILQIQPDLIITYGPDGEYGHPEHIILGSIVTELLLREKWVDKYPLYYFGWTKTLEQGNDGWVRYADDQYFNVIANYTDEDEQKAMESLNCYERMPKNEREEIIENEKNRENELYFREFAVAKGQKQDFFNNE</sequence>
<dbReference type="GO" id="GO:0016811">
    <property type="term" value="F:hydrolase activity, acting on carbon-nitrogen (but not peptide) bonds, in linear amides"/>
    <property type="evidence" value="ECO:0007669"/>
    <property type="project" value="TreeGrafter"/>
</dbReference>
<evidence type="ECO:0000256" key="1">
    <source>
        <dbReference type="SAM" id="SignalP"/>
    </source>
</evidence>
<evidence type="ECO:0000313" key="3">
    <source>
        <dbReference type="Proteomes" id="UP000321497"/>
    </source>
</evidence>
<proteinExistence type="predicted"/>
<dbReference type="OrthoDB" id="9790023at2"/>
<dbReference type="PROSITE" id="PS51257">
    <property type="entry name" value="PROKAR_LIPOPROTEIN"/>
    <property type="match status" value="1"/>
</dbReference>
<dbReference type="AlphaFoldDB" id="A0A5C6YXD7"/>
<feature type="signal peptide" evidence="1">
    <location>
        <begin position="1"/>
        <end position="20"/>
    </location>
</feature>
<dbReference type="RefSeq" id="WP_111845242.1">
    <property type="nucleotide sequence ID" value="NZ_UEGI01000015.1"/>
</dbReference>
<dbReference type="EMBL" id="VORT01000010">
    <property type="protein sequence ID" value="TXD72077.1"/>
    <property type="molecule type" value="Genomic_DNA"/>
</dbReference>
<gene>
    <name evidence="2" type="ORF">ESU54_13545</name>
</gene>
<accession>A0A5C6YXD7</accession>
<dbReference type="InterPro" id="IPR024078">
    <property type="entry name" value="LmbE-like_dom_sf"/>
</dbReference>